<dbReference type="Proteomes" id="UP000461162">
    <property type="component" value="Unassembled WGS sequence"/>
</dbReference>
<dbReference type="AlphaFoldDB" id="A0A7K1KK77"/>
<proteinExistence type="predicted"/>
<evidence type="ECO:0000313" key="3">
    <source>
        <dbReference type="Proteomes" id="UP000461162"/>
    </source>
</evidence>
<comment type="caution">
    <text evidence="2">The sequence shown here is derived from an EMBL/GenBank/DDBJ whole genome shotgun (WGS) entry which is preliminary data.</text>
</comment>
<evidence type="ECO:0000256" key="1">
    <source>
        <dbReference type="SAM" id="SignalP"/>
    </source>
</evidence>
<dbReference type="RefSeq" id="WP_155932074.1">
    <property type="nucleotide sequence ID" value="NZ_WODC01000001.1"/>
</dbReference>
<keyword evidence="3" id="KW-1185">Reference proteome</keyword>
<accession>A0A7K1KK77</accession>
<dbReference type="EMBL" id="WODC01000001">
    <property type="protein sequence ID" value="MUM76455.1"/>
    <property type="molecule type" value="Genomic_DNA"/>
</dbReference>
<feature type="chain" id="PRO_5029750104" evidence="1">
    <location>
        <begin position="25"/>
        <end position="117"/>
    </location>
</feature>
<sequence length="117" mass="12805">MERFCKLLAPLLLALVLAAGPSAARGEAEMMEIEADITVEGIVVVMDDGVFLDDGVRLFLLIDMEDVRLEGMLVEVFGQYLLVDEMPAIKVQEMTVLDEGAASPGNRRPKPENDRNG</sequence>
<protein>
    <submittedName>
        <fullName evidence="2">Uncharacterized protein</fullName>
    </submittedName>
</protein>
<organism evidence="2 3">
    <name type="scientific">Pseudodesulfovibrio alkaliphilus</name>
    <dbReference type="NCBI Taxonomy" id="2661613"/>
    <lineage>
        <taxon>Bacteria</taxon>
        <taxon>Pseudomonadati</taxon>
        <taxon>Thermodesulfobacteriota</taxon>
        <taxon>Desulfovibrionia</taxon>
        <taxon>Desulfovibrionales</taxon>
        <taxon>Desulfovibrionaceae</taxon>
    </lineage>
</organism>
<keyword evidence="1" id="KW-0732">Signal</keyword>
<reference evidence="2 3" key="1">
    <citation type="submission" date="2019-11" db="EMBL/GenBank/DDBJ databases">
        <title>Pseudodesulfovibrio alkaliphilus, sp. nov., an alkaliphilic sulfate-reducing bacteria from mud volcano of Taman peninsula, Russia.</title>
        <authorList>
            <person name="Frolova A."/>
            <person name="Merkel A.Y."/>
            <person name="Slobodkin A.I."/>
        </authorList>
    </citation>
    <scope>NUCLEOTIDE SEQUENCE [LARGE SCALE GENOMIC DNA]</scope>
    <source>
        <strain evidence="2 3">F-1</strain>
    </source>
</reference>
<gene>
    <name evidence="2" type="ORF">GKC30_02270</name>
</gene>
<evidence type="ECO:0000313" key="2">
    <source>
        <dbReference type="EMBL" id="MUM76455.1"/>
    </source>
</evidence>
<name>A0A7K1KK77_9BACT</name>
<feature type="signal peptide" evidence="1">
    <location>
        <begin position="1"/>
        <end position="24"/>
    </location>
</feature>